<dbReference type="KEGG" id="kuy:FY550_13135"/>
<dbReference type="Pfam" id="PF14255">
    <property type="entry name" value="Zn_ribbon_21"/>
    <property type="match status" value="1"/>
</dbReference>
<name>A0A1S1NUR9_9GAMM</name>
<dbReference type="AlphaFoldDB" id="A0A1S1NUR9"/>
<reference evidence="1 2" key="1">
    <citation type="submission" date="2019-08" db="EMBL/GenBank/DDBJ databases">
        <title>Complete genome sequence of Kushneria sp. YCWA18, a halophilic phosphate-solubilizing bacterium isolated from Daqiao saltern in China.</title>
        <authorList>
            <person name="Du G.-X."/>
            <person name="Qu L.-Y."/>
        </authorList>
    </citation>
    <scope>NUCLEOTIDE SEQUENCE [LARGE SCALE GENOMIC DNA]</scope>
    <source>
        <strain evidence="1 2">YCWA18</strain>
    </source>
</reference>
<dbReference type="InterPro" id="IPR025990">
    <property type="entry name" value="zinc_ribbon_bacterial"/>
</dbReference>
<proteinExistence type="predicted"/>
<sequence length="68" mass="7353">MWELIPQEVTCPWCGAGFEMMIDPGEGSHETVHDCHWCCAPIVVTVAVSAMDGGLESVTLSREDGSDE</sequence>
<accession>A0A1S1NUR9</accession>
<keyword evidence="2" id="KW-1185">Reference proteome</keyword>
<evidence type="ECO:0000313" key="2">
    <source>
        <dbReference type="Proteomes" id="UP000322553"/>
    </source>
</evidence>
<protein>
    <submittedName>
        <fullName evidence="1">CPXCG motif-containing cysteine-rich protein</fullName>
    </submittedName>
</protein>
<dbReference type="EMBL" id="CP043420">
    <property type="protein sequence ID" value="QEL11989.1"/>
    <property type="molecule type" value="Genomic_DNA"/>
</dbReference>
<organism evidence="1 2">
    <name type="scientific">Kushneria phosphatilytica</name>
    <dbReference type="NCBI Taxonomy" id="657387"/>
    <lineage>
        <taxon>Bacteria</taxon>
        <taxon>Pseudomonadati</taxon>
        <taxon>Pseudomonadota</taxon>
        <taxon>Gammaproteobacteria</taxon>
        <taxon>Oceanospirillales</taxon>
        <taxon>Halomonadaceae</taxon>
        <taxon>Kushneria</taxon>
    </lineage>
</organism>
<dbReference type="RefSeq" id="WP_070978411.1">
    <property type="nucleotide sequence ID" value="NZ_CP043420.1"/>
</dbReference>
<gene>
    <name evidence="1" type="ORF">FY550_13135</name>
</gene>
<evidence type="ECO:0000313" key="1">
    <source>
        <dbReference type="EMBL" id="QEL11989.1"/>
    </source>
</evidence>
<dbReference type="Proteomes" id="UP000322553">
    <property type="component" value="Chromosome"/>
</dbReference>
<dbReference type="OrthoDB" id="9814566at2"/>